<evidence type="ECO:0000256" key="2">
    <source>
        <dbReference type="SAM" id="MobiDB-lite"/>
    </source>
</evidence>
<organism evidence="3 4">
    <name type="scientific">Lactuca saligna</name>
    <name type="common">Willowleaf lettuce</name>
    <dbReference type="NCBI Taxonomy" id="75948"/>
    <lineage>
        <taxon>Eukaryota</taxon>
        <taxon>Viridiplantae</taxon>
        <taxon>Streptophyta</taxon>
        <taxon>Embryophyta</taxon>
        <taxon>Tracheophyta</taxon>
        <taxon>Spermatophyta</taxon>
        <taxon>Magnoliopsida</taxon>
        <taxon>eudicotyledons</taxon>
        <taxon>Gunneridae</taxon>
        <taxon>Pentapetalae</taxon>
        <taxon>asterids</taxon>
        <taxon>campanulids</taxon>
        <taxon>Asterales</taxon>
        <taxon>Asteraceae</taxon>
        <taxon>Cichorioideae</taxon>
        <taxon>Cichorieae</taxon>
        <taxon>Lactucinae</taxon>
        <taxon>Lactuca</taxon>
    </lineage>
</organism>
<dbReference type="EMBL" id="OX465079">
    <property type="protein sequence ID" value="CAI9277653.1"/>
    <property type="molecule type" value="Genomic_DNA"/>
</dbReference>
<accession>A0AA35YPI2</accession>
<dbReference type="Proteomes" id="UP001177003">
    <property type="component" value="Chromosome 3"/>
</dbReference>
<feature type="compositionally biased region" description="Basic and acidic residues" evidence="2">
    <location>
        <begin position="38"/>
        <end position="50"/>
    </location>
</feature>
<dbReference type="AlphaFoldDB" id="A0AA35YPI2"/>
<keyword evidence="4" id="KW-1185">Reference proteome</keyword>
<proteinExistence type="predicted"/>
<evidence type="ECO:0000313" key="4">
    <source>
        <dbReference type="Proteomes" id="UP001177003"/>
    </source>
</evidence>
<name>A0AA35YPI2_LACSI</name>
<feature type="region of interest" description="Disordered" evidence="2">
    <location>
        <begin position="34"/>
        <end position="62"/>
    </location>
</feature>
<evidence type="ECO:0000313" key="3">
    <source>
        <dbReference type="EMBL" id="CAI9277653.1"/>
    </source>
</evidence>
<protein>
    <submittedName>
        <fullName evidence="3">Uncharacterized protein</fullName>
    </submittedName>
</protein>
<keyword evidence="1" id="KW-0175">Coiled coil</keyword>
<evidence type="ECO:0000256" key="1">
    <source>
        <dbReference type="SAM" id="Coils"/>
    </source>
</evidence>
<feature type="coiled-coil region" evidence="1">
    <location>
        <begin position="86"/>
        <end position="113"/>
    </location>
</feature>
<sequence length="120" mass="13518">MIEDEPKGDQGGALDVGPEVEQDEYVIIDFEYDESDQELDKEKGVEEARSEPQLSKAPPDSCTVQRVDTNYLRSLDEAIISLKLQLITAKARAVQAEQRVEVITQEADELVELLIRQLDD</sequence>
<reference evidence="3" key="1">
    <citation type="submission" date="2023-04" db="EMBL/GenBank/DDBJ databases">
        <authorList>
            <person name="Vijverberg K."/>
            <person name="Xiong W."/>
            <person name="Schranz E."/>
        </authorList>
    </citation>
    <scope>NUCLEOTIDE SEQUENCE</scope>
</reference>
<gene>
    <name evidence="3" type="ORF">LSALG_LOCUS17569</name>
</gene>